<evidence type="ECO:0000259" key="6">
    <source>
        <dbReference type="PROSITE" id="PS50106"/>
    </source>
</evidence>
<dbReference type="Proteomes" id="UP001169063">
    <property type="component" value="Unassembled WGS sequence"/>
</dbReference>
<evidence type="ECO:0000256" key="1">
    <source>
        <dbReference type="ARBA" id="ARBA00010541"/>
    </source>
</evidence>
<keyword evidence="3" id="KW-0378">Hydrolase</keyword>
<accession>A0ABT8SMQ9</accession>
<keyword evidence="8" id="KW-1185">Reference proteome</keyword>
<organism evidence="7 8">
    <name type="scientific">Peiella sedimenti</name>
    <dbReference type="NCBI Taxonomy" id="3061083"/>
    <lineage>
        <taxon>Bacteria</taxon>
        <taxon>Pseudomonadati</taxon>
        <taxon>Pseudomonadota</taxon>
        <taxon>Alphaproteobacteria</taxon>
        <taxon>Caulobacterales</taxon>
        <taxon>Caulobacteraceae</taxon>
        <taxon>Peiella</taxon>
    </lineage>
</organism>
<dbReference type="RefSeq" id="WP_302109536.1">
    <property type="nucleotide sequence ID" value="NZ_JAUKTR010000002.1"/>
</dbReference>
<dbReference type="Gene3D" id="2.40.10.120">
    <property type="match status" value="1"/>
</dbReference>
<evidence type="ECO:0000313" key="8">
    <source>
        <dbReference type="Proteomes" id="UP001169063"/>
    </source>
</evidence>
<keyword evidence="4" id="KW-0720">Serine protease</keyword>
<sequence>MIKTVRSRLLLTAALGALIGASPALAQTRPSAELSAYDAERGVFSFARLLEPALAAAPQVITLARPRGPRTAGGQAELREITGGSGVVLDAAAGIIVTNEHVVRNGEAFRVELADGRIVEAELLGADAATDLAVLKIEAPRLTQVEVADSDTLRTGDLAFAVGYPLGLDQTVTMGVVSGLGRSGIGDAIEDYIQTDAAVNTGNSGGPLLDSRGRLIGINTAILSGGGGGNDGIAFAVPTRIVTAVVDQIRATGQVRRGRIGVTTVTLTAARARELGLSSNRGAVVEDVVPGSPAARAGLQRNDIIVEVQGRPIATSGAVSSAVGIVQPGTVLNVAYLRDGDRRAVQLTVEEPQPARVVRSGDQAEALGAGFRSHPAEGETPAGALVTSVGPGTAAARSGLQAGDLIVQAGTQTVTNAEDLAKAISESEGALTLEVLRDGQALAITLRD</sequence>
<dbReference type="PRINTS" id="PR00834">
    <property type="entry name" value="PROTEASES2C"/>
</dbReference>
<dbReference type="Pfam" id="PF13180">
    <property type="entry name" value="PDZ_2"/>
    <property type="match status" value="1"/>
</dbReference>
<dbReference type="PANTHER" id="PTHR22939:SF129">
    <property type="entry name" value="SERINE PROTEASE HTRA2, MITOCHONDRIAL"/>
    <property type="match status" value="1"/>
</dbReference>
<dbReference type="SUPFAM" id="SSF50494">
    <property type="entry name" value="Trypsin-like serine proteases"/>
    <property type="match status" value="1"/>
</dbReference>
<dbReference type="EMBL" id="JAUKTR010000002">
    <property type="protein sequence ID" value="MDO1559113.1"/>
    <property type="molecule type" value="Genomic_DNA"/>
</dbReference>
<dbReference type="Gene3D" id="2.30.42.10">
    <property type="match status" value="2"/>
</dbReference>
<dbReference type="CDD" id="cd06779">
    <property type="entry name" value="cpPDZ_Deg_HtrA-like"/>
    <property type="match status" value="1"/>
</dbReference>
<dbReference type="Pfam" id="PF17820">
    <property type="entry name" value="PDZ_6"/>
    <property type="match status" value="1"/>
</dbReference>
<evidence type="ECO:0000256" key="2">
    <source>
        <dbReference type="ARBA" id="ARBA00022670"/>
    </source>
</evidence>
<gene>
    <name evidence="7" type="ORF">Q0812_06690</name>
</gene>
<reference evidence="7" key="1">
    <citation type="submission" date="2023-07" db="EMBL/GenBank/DDBJ databases">
        <title>Brevundimonas soil sp. nov., isolated from the soil of chemical plant.</title>
        <authorList>
            <person name="Wu N."/>
        </authorList>
    </citation>
    <scope>NUCLEOTIDE SEQUENCE</scope>
    <source>
        <strain evidence="7">XZ-24</strain>
    </source>
</reference>
<keyword evidence="2" id="KW-0645">Protease</keyword>
<feature type="domain" description="PDZ" evidence="6">
    <location>
        <begin position="354"/>
        <end position="439"/>
    </location>
</feature>
<proteinExistence type="inferred from homology"/>
<dbReference type="PROSITE" id="PS50106">
    <property type="entry name" value="PDZ"/>
    <property type="match status" value="2"/>
</dbReference>
<dbReference type="InterPro" id="IPR041489">
    <property type="entry name" value="PDZ_6"/>
</dbReference>
<evidence type="ECO:0000256" key="4">
    <source>
        <dbReference type="ARBA" id="ARBA00022825"/>
    </source>
</evidence>
<feature type="chain" id="PRO_5045055187" evidence="5">
    <location>
        <begin position="27"/>
        <end position="448"/>
    </location>
</feature>
<dbReference type="InterPro" id="IPR001940">
    <property type="entry name" value="Peptidase_S1C"/>
</dbReference>
<comment type="caution">
    <text evidence="7">The sequence shown here is derived from an EMBL/GenBank/DDBJ whole genome shotgun (WGS) entry which is preliminary data.</text>
</comment>
<dbReference type="InterPro" id="IPR001478">
    <property type="entry name" value="PDZ"/>
</dbReference>
<dbReference type="InterPro" id="IPR036034">
    <property type="entry name" value="PDZ_sf"/>
</dbReference>
<dbReference type="InterPro" id="IPR009003">
    <property type="entry name" value="Peptidase_S1_PA"/>
</dbReference>
<name>A0ABT8SMQ9_9CAUL</name>
<evidence type="ECO:0000256" key="5">
    <source>
        <dbReference type="SAM" id="SignalP"/>
    </source>
</evidence>
<evidence type="ECO:0000256" key="3">
    <source>
        <dbReference type="ARBA" id="ARBA00022801"/>
    </source>
</evidence>
<protein>
    <submittedName>
        <fullName evidence="7">Trypsin-like peptidase domain-containing protein</fullName>
    </submittedName>
</protein>
<keyword evidence="5" id="KW-0732">Signal</keyword>
<feature type="signal peptide" evidence="5">
    <location>
        <begin position="1"/>
        <end position="26"/>
    </location>
</feature>
<dbReference type="PANTHER" id="PTHR22939">
    <property type="entry name" value="SERINE PROTEASE FAMILY S1C HTRA-RELATED"/>
    <property type="match status" value="1"/>
</dbReference>
<feature type="domain" description="PDZ" evidence="6">
    <location>
        <begin position="264"/>
        <end position="327"/>
    </location>
</feature>
<dbReference type="SMART" id="SM00228">
    <property type="entry name" value="PDZ"/>
    <property type="match status" value="2"/>
</dbReference>
<evidence type="ECO:0000313" key="7">
    <source>
        <dbReference type="EMBL" id="MDO1559113.1"/>
    </source>
</evidence>
<comment type="similarity">
    <text evidence="1">Belongs to the peptidase S1C family.</text>
</comment>
<dbReference type="SUPFAM" id="SSF50156">
    <property type="entry name" value="PDZ domain-like"/>
    <property type="match status" value="2"/>
</dbReference>
<dbReference type="Pfam" id="PF13365">
    <property type="entry name" value="Trypsin_2"/>
    <property type="match status" value="1"/>
</dbReference>